<organism evidence="1 2">
    <name type="scientific">Nocardioides panacisoli</name>
    <dbReference type="NCBI Taxonomy" id="627624"/>
    <lineage>
        <taxon>Bacteria</taxon>
        <taxon>Bacillati</taxon>
        <taxon>Actinomycetota</taxon>
        <taxon>Actinomycetes</taxon>
        <taxon>Propionibacteriales</taxon>
        <taxon>Nocardioidaceae</taxon>
        <taxon>Nocardioides</taxon>
    </lineage>
</organism>
<accession>A0ABP7HXM8</accession>
<sequence length="339" mass="37178">MHLARTDDNADEIDAVTALVEAHGGARVGVEGVLADLPHRVRRTFAPTPRLLGRKVTTALTWEAADRRDPHWWPQGISTSVRTGVDRDALVVSWYSKAGAGSRVSLVDLESRGYQHVLLAEPTGKGGRPGLKPLAIHAGGIVWHGRYLHVAATGRGFFTCLFDDLMRVPDGAGIETFGHRYVLPVRFAYEATADKGFEKMRYSFLSLDRTTEPPVLVAGEYGSARQTHRLARFPTDAETGLLATAEDGLARPVVDDRGAVRMQGAVVAAGSYYVTASQGSRKPGTMYAGRPGAFRAHRWSTPPGPEDIVWWPSSDLLWSVTEHPRKRWIYAMKRTSLPS</sequence>
<proteinExistence type="predicted"/>
<reference evidence="2" key="1">
    <citation type="journal article" date="2019" name="Int. J. Syst. Evol. Microbiol.">
        <title>The Global Catalogue of Microorganisms (GCM) 10K type strain sequencing project: providing services to taxonomists for standard genome sequencing and annotation.</title>
        <authorList>
            <consortium name="The Broad Institute Genomics Platform"/>
            <consortium name="The Broad Institute Genome Sequencing Center for Infectious Disease"/>
            <person name="Wu L."/>
            <person name="Ma J."/>
        </authorList>
    </citation>
    <scope>NUCLEOTIDE SEQUENCE [LARGE SCALE GENOMIC DNA]</scope>
    <source>
        <strain evidence="2">JCM 16953</strain>
    </source>
</reference>
<gene>
    <name evidence="1" type="ORF">GCM10022242_04400</name>
</gene>
<keyword evidence="2" id="KW-1185">Reference proteome</keyword>
<dbReference type="EMBL" id="BAABAH010000001">
    <property type="protein sequence ID" value="GAA3804171.1"/>
    <property type="molecule type" value="Genomic_DNA"/>
</dbReference>
<dbReference type="Proteomes" id="UP001501821">
    <property type="component" value="Unassembled WGS sequence"/>
</dbReference>
<protein>
    <submittedName>
        <fullName evidence="1">Uncharacterized protein</fullName>
    </submittedName>
</protein>
<evidence type="ECO:0000313" key="2">
    <source>
        <dbReference type="Proteomes" id="UP001501821"/>
    </source>
</evidence>
<evidence type="ECO:0000313" key="1">
    <source>
        <dbReference type="EMBL" id="GAA3804171.1"/>
    </source>
</evidence>
<comment type="caution">
    <text evidence="1">The sequence shown here is derived from an EMBL/GenBank/DDBJ whole genome shotgun (WGS) entry which is preliminary data.</text>
</comment>
<name>A0ABP7HXM8_9ACTN</name>